<dbReference type="OrthoDB" id="2589518at2"/>
<protein>
    <submittedName>
        <fullName evidence="2">Uncharacterized protein</fullName>
    </submittedName>
</protein>
<organism evidence="2 3">
    <name type="scientific">Paenibacillus algorifonticola</name>
    <dbReference type="NCBI Taxonomy" id="684063"/>
    <lineage>
        <taxon>Bacteria</taxon>
        <taxon>Bacillati</taxon>
        <taxon>Bacillota</taxon>
        <taxon>Bacilli</taxon>
        <taxon>Bacillales</taxon>
        <taxon>Paenibacillaceae</taxon>
        <taxon>Paenibacillus</taxon>
    </lineage>
</organism>
<evidence type="ECO:0000256" key="1">
    <source>
        <dbReference type="SAM" id="MobiDB-lite"/>
    </source>
</evidence>
<dbReference type="EMBL" id="FONN01000019">
    <property type="protein sequence ID" value="SFF22666.1"/>
    <property type="molecule type" value="Genomic_DNA"/>
</dbReference>
<evidence type="ECO:0000313" key="2">
    <source>
        <dbReference type="EMBL" id="SFF22666.1"/>
    </source>
</evidence>
<gene>
    <name evidence="2" type="ORF">SAMN04487969_11936</name>
</gene>
<reference evidence="3" key="1">
    <citation type="submission" date="2016-10" db="EMBL/GenBank/DDBJ databases">
        <authorList>
            <person name="Varghese N."/>
            <person name="Submissions S."/>
        </authorList>
    </citation>
    <scope>NUCLEOTIDE SEQUENCE [LARGE SCALE GENOMIC DNA]</scope>
    <source>
        <strain evidence="3">CGMCC 1.10223</strain>
    </source>
</reference>
<sequence>MGYAEFQPKVTKVNLKPGGVVEVILTTALSDLRGSIETLSEMIDQKVRLSMESTVVTYNVQINARTEKPIRSYKVDESGIVSEIKPEGEQMKLDLGVTDPKEKLKDVPTEIGREVVDAFILSGLAPEYEGNRWYPVKEWIERFNASETYLRIASDAGLSSGRLIEIIDGYRQHVAPLAAKWDEWRQSRLGDDPEDDLDEEQQDESQEEPSSEQQDGASESDGKGEQPVTVQEQGKGQQPDQPSSNAEGAGKETETPSSDSGASTPKGTLPITGDDLDQYILKAKPSFPDILFDFPTLLARRKNGETWLKIAASLGIQSSQLSTAWGKYKKLVQQQLENGAA</sequence>
<dbReference type="Proteomes" id="UP000183410">
    <property type="component" value="Unassembled WGS sequence"/>
</dbReference>
<feature type="compositionally biased region" description="Acidic residues" evidence="1">
    <location>
        <begin position="192"/>
        <end position="210"/>
    </location>
</feature>
<evidence type="ECO:0000313" key="3">
    <source>
        <dbReference type="Proteomes" id="UP000183410"/>
    </source>
</evidence>
<keyword evidence="3" id="KW-1185">Reference proteome</keyword>
<feature type="region of interest" description="Disordered" evidence="1">
    <location>
        <begin position="188"/>
        <end position="271"/>
    </location>
</feature>
<feature type="compositionally biased region" description="Polar residues" evidence="1">
    <location>
        <begin position="228"/>
        <end position="246"/>
    </location>
</feature>
<feature type="compositionally biased region" description="Polar residues" evidence="1">
    <location>
        <begin position="255"/>
        <end position="266"/>
    </location>
</feature>
<accession>A0A1I2H1I1</accession>
<dbReference type="RefSeq" id="WP_052737241.1">
    <property type="nucleotide sequence ID" value="NZ_FONN01000019.1"/>
</dbReference>
<name>A0A1I2H1I1_9BACL</name>
<proteinExistence type="predicted"/>
<dbReference type="AlphaFoldDB" id="A0A1I2H1I1"/>